<proteinExistence type="predicted"/>
<feature type="domain" description="Tyr recombinase" evidence="5">
    <location>
        <begin position="113"/>
        <end position="311"/>
    </location>
</feature>
<dbReference type="InterPro" id="IPR011010">
    <property type="entry name" value="DNA_brk_join_enz"/>
</dbReference>
<keyword evidence="3" id="KW-0233">DNA recombination</keyword>
<dbReference type="AlphaFoldDB" id="A0A1V2GVW7"/>
<dbReference type="EMBL" id="MLCO01000291">
    <property type="protein sequence ID" value="ONG47264.1"/>
    <property type="molecule type" value="Genomic_DNA"/>
</dbReference>
<dbReference type="Pfam" id="PF00589">
    <property type="entry name" value="Phage_integrase"/>
    <property type="match status" value="1"/>
</dbReference>
<evidence type="ECO:0000256" key="4">
    <source>
        <dbReference type="PROSITE-ProRule" id="PRU01248"/>
    </source>
</evidence>
<dbReference type="SUPFAM" id="SSF56349">
    <property type="entry name" value="DNA breaking-rejoining enzymes"/>
    <property type="match status" value="1"/>
</dbReference>
<dbReference type="InterPro" id="IPR052925">
    <property type="entry name" value="Phage_Integrase-like_Recomb"/>
</dbReference>
<protein>
    <recommendedName>
        <fullName evidence="9">Integrase</fullName>
    </recommendedName>
</protein>
<dbReference type="GO" id="GO:0006310">
    <property type="term" value="P:DNA recombination"/>
    <property type="evidence" value="ECO:0007669"/>
    <property type="project" value="UniProtKB-KW"/>
</dbReference>
<dbReference type="Proteomes" id="UP000188879">
    <property type="component" value="Unassembled WGS sequence"/>
</dbReference>
<dbReference type="Gene3D" id="1.10.150.130">
    <property type="match status" value="1"/>
</dbReference>
<dbReference type="PANTHER" id="PTHR34605:SF4">
    <property type="entry name" value="DNA ADENINE METHYLTRANSFERASE"/>
    <property type="match status" value="1"/>
</dbReference>
<dbReference type="PROSITE" id="PS51898">
    <property type="entry name" value="TYR_RECOMBINASE"/>
    <property type="match status" value="1"/>
</dbReference>
<dbReference type="Gene3D" id="1.10.443.10">
    <property type="entry name" value="Intergrase catalytic core"/>
    <property type="match status" value="1"/>
</dbReference>
<dbReference type="InterPro" id="IPR002104">
    <property type="entry name" value="Integrase_catalytic"/>
</dbReference>
<reference evidence="7 8" key="1">
    <citation type="submission" date="2016-10" db="EMBL/GenBank/DDBJ databases">
        <title>Draft Genome sequence of Roseomonas sp. strain M3.</title>
        <authorList>
            <person name="Subhash Y."/>
            <person name="Lee S."/>
        </authorList>
    </citation>
    <scope>NUCLEOTIDE SEQUENCE [LARGE SCALE GENOMIC DNA]</scope>
    <source>
        <strain evidence="7 8">M3</strain>
    </source>
</reference>
<dbReference type="InterPro" id="IPR013762">
    <property type="entry name" value="Integrase-like_cat_sf"/>
</dbReference>
<dbReference type="InterPro" id="IPR044068">
    <property type="entry name" value="CB"/>
</dbReference>
<dbReference type="RefSeq" id="WP_076959854.1">
    <property type="nucleotide sequence ID" value="NZ_MLCO01000291.1"/>
</dbReference>
<dbReference type="GO" id="GO:0003677">
    <property type="term" value="F:DNA binding"/>
    <property type="evidence" value="ECO:0007669"/>
    <property type="project" value="UniProtKB-UniRule"/>
</dbReference>
<gene>
    <name evidence="7" type="ORF">BKE38_24210</name>
</gene>
<organism evidence="7 8">
    <name type="scientific">Teichococcus deserti</name>
    <dbReference type="NCBI Taxonomy" id="1817963"/>
    <lineage>
        <taxon>Bacteria</taxon>
        <taxon>Pseudomonadati</taxon>
        <taxon>Pseudomonadota</taxon>
        <taxon>Alphaproteobacteria</taxon>
        <taxon>Acetobacterales</taxon>
        <taxon>Roseomonadaceae</taxon>
        <taxon>Roseomonas</taxon>
    </lineage>
</organism>
<evidence type="ECO:0000313" key="8">
    <source>
        <dbReference type="Proteomes" id="UP000188879"/>
    </source>
</evidence>
<dbReference type="InterPro" id="IPR010998">
    <property type="entry name" value="Integrase_recombinase_N"/>
</dbReference>
<feature type="domain" description="Core-binding (CB)" evidence="6">
    <location>
        <begin position="8"/>
        <end position="87"/>
    </location>
</feature>
<evidence type="ECO:0000256" key="3">
    <source>
        <dbReference type="ARBA" id="ARBA00023172"/>
    </source>
</evidence>
<comment type="caution">
    <text evidence="7">The sequence shown here is derived from an EMBL/GenBank/DDBJ whole genome shotgun (WGS) entry which is preliminary data.</text>
</comment>
<evidence type="ECO:0008006" key="9">
    <source>
        <dbReference type="Google" id="ProtNLM"/>
    </source>
</evidence>
<dbReference type="CDD" id="cd00799">
    <property type="entry name" value="INT_Cre_C"/>
    <property type="match status" value="1"/>
</dbReference>
<dbReference type="PROSITE" id="PS51900">
    <property type="entry name" value="CB"/>
    <property type="match status" value="1"/>
</dbReference>
<dbReference type="PANTHER" id="PTHR34605">
    <property type="entry name" value="PHAGE_INTEGRASE DOMAIN-CONTAINING PROTEIN"/>
    <property type="match status" value="1"/>
</dbReference>
<evidence type="ECO:0000256" key="1">
    <source>
        <dbReference type="ARBA" id="ARBA00022908"/>
    </source>
</evidence>
<evidence type="ECO:0000313" key="7">
    <source>
        <dbReference type="EMBL" id="ONG47264.1"/>
    </source>
</evidence>
<dbReference type="SUPFAM" id="SSF47823">
    <property type="entry name" value="lambda integrase-like, N-terminal domain"/>
    <property type="match status" value="1"/>
</dbReference>
<keyword evidence="2 4" id="KW-0238">DNA-binding</keyword>
<accession>A0A1V2GVW7</accession>
<keyword evidence="1" id="KW-0229">DNA integration</keyword>
<keyword evidence="8" id="KW-1185">Reference proteome</keyword>
<sequence length="315" mass="34013">MTADPKPERAARLAARYRVAADAEATVRAYTADWAAFALWCQARGVAALPAAPELVGDYLAELGEGYARATLRRKVAGIARAHRLAGQSLDTRHTAIREVLRGIGRTHGDPPKRAQALTTPEIQRLVAVCEEDLAGLRDRSLLLLGFAGALRRSELCGISVENIAWKPRGIELLIPRSKTDQEGEGQRIGIPQGQSVATCPVRALKAWLQAAGITRGPAFRGVTRHQTIRDGALTGEALRLILLKRAQQAGIRATLLEPLSPHGLRAGFITTAYRAGVPDEEIMGHSRHRSLTTMRSYVRRSRLGSASPAGKVGL</sequence>
<evidence type="ECO:0000256" key="2">
    <source>
        <dbReference type="ARBA" id="ARBA00023125"/>
    </source>
</evidence>
<evidence type="ECO:0000259" key="6">
    <source>
        <dbReference type="PROSITE" id="PS51900"/>
    </source>
</evidence>
<name>A0A1V2GVW7_9PROT</name>
<dbReference type="GO" id="GO:0015074">
    <property type="term" value="P:DNA integration"/>
    <property type="evidence" value="ECO:0007669"/>
    <property type="project" value="UniProtKB-KW"/>
</dbReference>
<dbReference type="OrthoDB" id="5513193at2"/>
<evidence type="ECO:0000259" key="5">
    <source>
        <dbReference type="PROSITE" id="PS51898"/>
    </source>
</evidence>